<comment type="caution">
    <text evidence="1">The sequence shown here is derived from an EMBL/GenBank/DDBJ whole genome shotgun (WGS) entry which is preliminary data.</text>
</comment>
<sequence length="451" mass="47584">MIEVIISIVAIILLSVLIVKKYNTTIALLFCGILLLAVAVILGHPVLDNETTTGLALLDIFKNIETAFLSQLGNIGLTLMSLMGYSTYMTYIGANDKTVQVMLKPLGKVKSKYVLVPIIFILGNLLSLVVPSASSLGVLLMATLFPILTRVGMSPLTAAGIIATTATIMPTPLGADNVIAAETFGMTILDYVGKHAAISIPSLLLMAIAHYFWQKYCDKKDETKGIAFKTELKGLRENLPPTFYALLPVLPLVLVIVINLGFPSLKVGLVTITFISLIVTIICEALRTRNIVNVTQDVQEFFKGMGTGLASVVSIMVAATVFVNGLKALGIVDMLMNSAKGLEGAGIIMMLAFSGITFIIGLISGNGLSVFYATVGLIPSVAAAAGVSPAMIGLPMQMIANLVRSISPVAAVIVIVASSTGATPVQLVKRTSIPILIGIISCLVLSFVLLF</sequence>
<name>A0AC61DCK9_9FIRM</name>
<organism evidence="1 2">
    <name type="scientific">Sporanaerobium hydrogeniformans</name>
    <dbReference type="NCBI Taxonomy" id="3072179"/>
    <lineage>
        <taxon>Bacteria</taxon>
        <taxon>Bacillati</taxon>
        <taxon>Bacillota</taxon>
        <taxon>Clostridia</taxon>
        <taxon>Lachnospirales</taxon>
        <taxon>Lachnospiraceae</taxon>
        <taxon>Sporanaerobium</taxon>
    </lineage>
</organism>
<keyword evidence="2" id="KW-1185">Reference proteome</keyword>
<protein>
    <submittedName>
        <fullName evidence="1">C4-dicarboxylate ABC transporter</fullName>
    </submittedName>
</protein>
<proteinExistence type="predicted"/>
<dbReference type="EMBL" id="PEDL01000005">
    <property type="protein sequence ID" value="PHV71069.1"/>
    <property type="molecule type" value="Genomic_DNA"/>
</dbReference>
<gene>
    <name evidence="1" type="ORF">CS063_06975</name>
</gene>
<evidence type="ECO:0000313" key="2">
    <source>
        <dbReference type="Proteomes" id="UP000224460"/>
    </source>
</evidence>
<reference evidence="1" key="1">
    <citation type="submission" date="2017-10" db="EMBL/GenBank/DDBJ databases">
        <title>Genome sequence of cellulolytic Lachnospiraceae bacterium XHS1971 isolated from hotspring sediment.</title>
        <authorList>
            <person name="Vasudevan G."/>
            <person name="Joshi A.J."/>
            <person name="Hivarkar S."/>
            <person name="Lanjekar V.B."/>
            <person name="Dhakephalkar P.K."/>
            <person name="Dagar S."/>
        </authorList>
    </citation>
    <scope>NUCLEOTIDE SEQUENCE</scope>
    <source>
        <strain evidence="1">XHS1971</strain>
    </source>
</reference>
<evidence type="ECO:0000313" key="1">
    <source>
        <dbReference type="EMBL" id="PHV71069.1"/>
    </source>
</evidence>
<accession>A0AC61DCK9</accession>
<dbReference type="Proteomes" id="UP000224460">
    <property type="component" value="Unassembled WGS sequence"/>
</dbReference>